<keyword evidence="3" id="KW-1185">Reference proteome</keyword>
<name>A0AAD9PP62_ACRCE</name>
<sequence>MGRRLKDKLPRVTIPSERITEAHWQQLLRERDVQGKLRQKEYADSKRSAQYSDIGEGDQILLNKSRDNKLSPNFEPLPYKVVEKKGNAVLIQDHEENTRLRNASHMKKFIQPDPATEATEATLQWLQWLQWLHAGDQEEDTPTGRQLETTVLTPPTYVDKQLNLPPESSASPLSSRPTRVRRPPAWMSDFVSFCALTPEHPVLI</sequence>
<gene>
    <name evidence="2" type="ORF">P5673_033789</name>
</gene>
<dbReference type="AlphaFoldDB" id="A0AAD9PP62"/>
<dbReference type="EMBL" id="JARQWQ010000393">
    <property type="protein sequence ID" value="KAK2546613.1"/>
    <property type="molecule type" value="Genomic_DNA"/>
</dbReference>
<comment type="caution">
    <text evidence="2">The sequence shown here is derived from an EMBL/GenBank/DDBJ whole genome shotgun (WGS) entry which is preliminary data.</text>
</comment>
<feature type="compositionally biased region" description="Low complexity" evidence="1">
    <location>
        <begin position="162"/>
        <end position="175"/>
    </location>
</feature>
<proteinExistence type="predicted"/>
<feature type="region of interest" description="Disordered" evidence="1">
    <location>
        <begin position="151"/>
        <end position="181"/>
    </location>
</feature>
<organism evidence="2 3">
    <name type="scientific">Acropora cervicornis</name>
    <name type="common">Staghorn coral</name>
    <dbReference type="NCBI Taxonomy" id="6130"/>
    <lineage>
        <taxon>Eukaryota</taxon>
        <taxon>Metazoa</taxon>
        <taxon>Cnidaria</taxon>
        <taxon>Anthozoa</taxon>
        <taxon>Hexacorallia</taxon>
        <taxon>Scleractinia</taxon>
        <taxon>Astrocoeniina</taxon>
        <taxon>Acroporidae</taxon>
        <taxon>Acropora</taxon>
    </lineage>
</organism>
<reference evidence="2" key="1">
    <citation type="journal article" date="2023" name="G3 (Bethesda)">
        <title>Whole genome assembly and annotation of the endangered Caribbean coral Acropora cervicornis.</title>
        <authorList>
            <person name="Selwyn J.D."/>
            <person name="Vollmer S.V."/>
        </authorList>
    </citation>
    <scope>NUCLEOTIDE SEQUENCE</scope>
    <source>
        <strain evidence="2">K2</strain>
    </source>
</reference>
<accession>A0AAD9PP62</accession>
<evidence type="ECO:0000313" key="3">
    <source>
        <dbReference type="Proteomes" id="UP001249851"/>
    </source>
</evidence>
<evidence type="ECO:0000313" key="2">
    <source>
        <dbReference type="EMBL" id="KAK2546613.1"/>
    </source>
</evidence>
<dbReference type="Proteomes" id="UP001249851">
    <property type="component" value="Unassembled WGS sequence"/>
</dbReference>
<protein>
    <submittedName>
        <fullName evidence="2">Uncharacterized protein</fullName>
    </submittedName>
</protein>
<reference evidence="2" key="2">
    <citation type="journal article" date="2023" name="Science">
        <title>Genomic signatures of disease resistance in endangered staghorn corals.</title>
        <authorList>
            <person name="Vollmer S.V."/>
            <person name="Selwyn J.D."/>
            <person name="Despard B.A."/>
            <person name="Roesel C.L."/>
        </authorList>
    </citation>
    <scope>NUCLEOTIDE SEQUENCE</scope>
    <source>
        <strain evidence="2">K2</strain>
    </source>
</reference>
<evidence type="ECO:0000256" key="1">
    <source>
        <dbReference type="SAM" id="MobiDB-lite"/>
    </source>
</evidence>